<keyword evidence="3" id="KW-1185">Reference proteome</keyword>
<dbReference type="SUPFAM" id="SSF56003">
    <property type="entry name" value="Molybdenum cofactor-binding domain"/>
    <property type="match status" value="1"/>
</dbReference>
<dbReference type="Gene3D" id="3.90.1170.50">
    <property type="entry name" value="Aldehyde oxidase/xanthine dehydrogenase, a/b hammerhead"/>
    <property type="match status" value="1"/>
</dbReference>
<dbReference type="EMBL" id="CP060437">
    <property type="protein sequence ID" value="QPM92397.1"/>
    <property type="molecule type" value="Genomic_DNA"/>
</dbReference>
<dbReference type="Proteomes" id="UP000283786">
    <property type="component" value="Plasmid p202"/>
</dbReference>
<reference evidence="2 3" key="1">
    <citation type="submission" date="2020-08" db="EMBL/GenBank/DDBJ databases">
        <title>Genome sequence of Rhodobacteraceae bacterium Lw-13e.</title>
        <authorList>
            <person name="Poehlein A."/>
            <person name="Wolter L."/>
            <person name="Daniel R."/>
            <person name="Brinkhoff T."/>
        </authorList>
    </citation>
    <scope>NUCLEOTIDE SEQUENCE [LARGE SCALE GENOMIC DNA]</scope>
    <source>
        <strain evidence="2 3">Lw-13e</strain>
        <plasmid evidence="2 3">p202</plasmid>
    </source>
</reference>
<accession>A0A418SCU7</accession>
<dbReference type="SMART" id="SM01008">
    <property type="entry name" value="Ald_Xan_dh_C"/>
    <property type="match status" value="1"/>
</dbReference>
<dbReference type="Pfam" id="PF02738">
    <property type="entry name" value="MoCoBD_1"/>
    <property type="match status" value="1"/>
</dbReference>
<dbReference type="Pfam" id="PF20256">
    <property type="entry name" value="MoCoBD_2"/>
    <property type="match status" value="1"/>
</dbReference>
<dbReference type="InterPro" id="IPR016208">
    <property type="entry name" value="Ald_Oxase/xanthine_DH-like"/>
</dbReference>
<evidence type="ECO:0000313" key="3">
    <source>
        <dbReference type="Proteomes" id="UP000283786"/>
    </source>
</evidence>
<sequence>MTLDLKIDNADHENRADDLAQNVLGQDNARPDGLDKATGRALYAAEARPDGLLHGFLVRAPAIGAVACPDIDTIRKMAGVRTVLRDARMIRNAAQGAANEAPIQGVDKAEYVGQPIALVVADTFEQARHAAQSLTVEIQPKEVPVNPQDVSPEDPDDKQSAQGDLDAAMRDAAITVDETYTTSSMTSGAMEPHAATADWDGTTLTLRGSLQMLKFNRNELADSVGLNPENVRILAPFVGGGFGSKLGISADCVSAALAAMELGQPVRVVQHRRHVFEVNTRRSETRQHIRLAADSDGRLTGLGHEALVSNITGEVFAEPVVQASHFAYAAANRCLGLRIARINRPAAGSVRAPGEAVGVTAFEVAMDELACKAGIDPVDLRLRNIPDKDPESGVPFSSHRLESALTEGAERFGWADRPAARRQRREGEWWIGTGMAAAFRVNMVIEAEARIRLEGNRAVVESDMTDIGTGSYAIFSQIAGELLGLPLDQVTVRLGDTDLPPGSGSGGSFGAASTGTAVWMAGMDLRRQIAARLNCDEAALTLKDGMAIHNNQRHPLSEVLGGEDLSGHGHVQPGEAAEKVRQATFGAHFAEVAVNDVTGEVRMRRMLGSFACGRVLNPRTARSQCHGGQTWGIGMALTEAMTHDRRDGHIVNRDFAEYHLPVNADVPPLEVHFVEERDPWAGPMQAKGIGELGICGAGGAILNAIHHACGARMRDFPATPDRVLAAMEGIPG</sequence>
<dbReference type="OrthoDB" id="8428274at2"/>
<evidence type="ECO:0000259" key="1">
    <source>
        <dbReference type="SMART" id="SM01008"/>
    </source>
</evidence>
<keyword evidence="2" id="KW-0560">Oxidoreductase</keyword>
<dbReference type="SUPFAM" id="SSF54665">
    <property type="entry name" value="CO dehydrogenase molybdoprotein N-domain-like"/>
    <property type="match status" value="1"/>
</dbReference>
<protein>
    <submittedName>
        <fullName evidence="2">Aldehyde oxidoreductase molybdenum-binding subunit PaoC</fullName>
        <ecNumber evidence="2">1.2.99.6</ecNumber>
    </submittedName>
</protein>
<dbReference type="InterPro" id="IPR046867">
    <property type="entry name" value="AldOxase/xan_DH_MoCoBD2"/>
</dbReference>
<proteinExistence type="predicted"/>
<organism evidence="2 3">
    <name type="scientific">Pseudooceanicola algae</name>
    <dbReference type="NCBI Taxonomy" id="1537215"/>
    <lineage>
        <taxon>Bacteria</taxon>
        <taxon>Pseudomonadati</taxon>
        <taxon>Pseudomonadota</taxon>
        <taxon>Alphaproteobacteria</taxon>
        <taxon>Rhodobacterales</taxon>
        <taxon>Paracoccaceae</taxon>
        <taxon>Pseudooceanicola</taxon>
    </lineage>
</organism>
<name>A0A418SCU7_9RHOB</name>
<geneLocation type="plasmid" evidence="2 3">
    <name>p202</name>
</geneLocation>
<dbReference type="RefSeq" id="WP_119840431.1">
    <property type="nucleotide sequence ID" value="NZ_CP060437.1"/>
</dbReference>
<gene>
    <name evidence="2" type="primary">paoC</name>
    <name evidence="2" type="ORF">PSAL_036610</name>
</gene>
<dbReference type="PANTHER" id="PTHR11908:SF123">
    <property type="entry name" value="ALDEHYDE OXIDOREDUCTASE MOLYBDENUM-BINDING SUBUNIT PAOC"/>
    <property type="match status" value="1"/>
</dbReference>
<dbReference type="InterPro" id="IPR000674">
    <property type="entry name" value="Ald_Oxase/Xan_DH_a/b"/>
</dbReference>
<dbReference type="KEGG" id="palw:PSAL_036610"/>
<dbReference type="PANTHER" id="PTHR11908">
    <property type="entry name" value="XANTHINE DEHYDROGENASE"/>
    <property type="match status" value="1"/>
</dbReference>
<feature type="domain" description="Aldehyde oxidase/xanthine dehydrogenase a/b hammerhead" evidence="1">
    <location>
        <begin position="38"/>
        <end position="142"/>
    </location>
</feature>
<dbReference type="AlphaFoldDB" id="A0A418SCU7"/>
<dbReference type="InterPro" id="IPR036856">
    <property type="entry name" value="Ald_Oxase/Xan_DH_a/b_sf"/>
</dbReference>
<dbReference type="Gene3D" id="3.30.365.10">
    <property type="entry name" value="Aldehyde oxidase/xanthine dehydrogenase, molybdopterin binding domain"/>
    <property type="match status" value="4"/>
</dbReference>
<dbReference type="InterPro" id="IPR037165">
    <property type="entry name" value="AldOxase/xan_DH_Mopterin-bd_sf"/>
</dbReference>
<dbReference type="EC" id="1.2.99.6" evidence="2"/>
<dbReference type="InterPro" id="IPR008274">
    <property type="entry name" value="AldOxase/xan_DH_MoCoBD1"/>
</dbReference>
<dbReference type="GO" id="GO:0047770">
    <property type="term" value="F:carboxylate reductase activity"/>
    <property type="evidence" value="ECO:0007669"/>
    <property type="project" value="UniProtKB-EC"/>
</dbReference>
<dbReference type="Pfam" id="PF01315">
    <property type="entry name" value="Ald_Xan_dh_C"/>
    <property type="match status" value="1"/>
</dbReference>
<evidence type="ECO:0000313" key="2">
    <source>
        <dbReference type="EMBL" id="QPM92397.1"/>
    </source>
</evidence>
<keyword evidence="2" id="KW-0614">Plasmid</keyword>
<dbReference type="GO" id="GO:0005506">
    <property type="term" value="F:iron ion binding"/>
    <property type="evidence" value="ECO:0007669"/>
    <property type="project" value="InterPro"/>
</dbReference>